<comment type="caution">
    <text evidence="2">The sequence shown here is derived from an EMBL/GenBank/DDBJ whole genome shotgun (WGS) entry which is preliminary data.</text>
</comment>
<name>A0ABW7D0B2_9GAMM</name>
<gene>
    <name evidence="2" type="ORF">ACEU0G_000532</name>
</gene>
<evidence type="ECO:0008006" key="4">
    <source>
        <dbReference type="Google" id="ProtNLM"/>
    </source>
</evidence>
<dbReference type="RefSeq" id="WP_394164203.1">
    <property type="nucleotide sequence ID" value="NZ_JBHGCJ010000013.1"/>
</dbReference>
<feature type="signal peptide" evidence="1">
    <location>
        <begin position="1"/>
        <end position="22"/>
    </location>
</feature>
<feature type="chain" id="PRO_5046992138" description="DUF2268 domain-containing protein" evidence="1">
    <location>
        <begin position="23"/>
        <end position="325"/>
    </location>
</feature>
<evidence type="ECO:0000313" key="3">
    <source>
        <dbReference type="Proteomes" id="UP001605261"/>
    </source>
</evidence>
<evidence type="ECO:0000313" key="2">
    <source>
        <dbReference type="EMBL" id="MFG6110654.1"/>
    </source>
</evidence>
<proteinExistence type="predicted"/>
<protein>
    <recommendedName>
        <fullName evidence="4">DUF2268 domain-containing protein</fullName>
    </recommendedName>
</protein>
<dbReference type="Proteomes" id="UP001605261">
    <property type="component" value="Unassembled WGS sequence"/>
</dbReference>
<organism evidence="2 3">
    <name type="scientific">Stenotrophomonas nematodicola</name>
    <dbReference type="NCBI Taxonomy" id="2656746"/>
    <lineage>
        <taxon>Bacteria</taxon>
        <taxon>Pseudomonadati</taxon>
        <taxon>Pseudomonadota</taxon>
        <taxon>Gammaproteobacteria</taxon>
        <taxon>Lysobacterales</taxon>
        <taxon>Lysobacteraceae</taxon>
        <taxon>Stenotrophomonas</taxon>
    </lineage>
</organism>
<keyword evidence="1" id="KW-0732">Signal</keyword>
<accession>A0ABW7D0B2</accession>
<sequence>MKAWKRLLLVLLIAGTLPLSLANAGHPVAQQVHTRDIDNFWIAYDAVRGEADPARRQQLIKTLYIDKGTPGLHALMQARHYSGEQYVAAIDAWPRYWASIRPLTGRALAATTALDADLAKLKRLYPALRPASITYAIGVLRTGGTTLDDKVLIGAELALGDDSVDVSELPELLQTRLRTFYASQPFHNNRQNNIHEYIHTQQVEAGDTLAQYALREGAAELVAELVTGKKPDLPLYVYGPAHEDALKAQFKADRRGNDYRDWLYNSSANRFGVSDLGYYVGYRIARAYYDAHPDKAKAVADLLELRYDDREAVDELIERSGYFSG</sequence>
<keyword evidence="3" id="KW-1185">Reference proteome</keyword>
<dbReference type="EMBL" id="JBHGCJ010000013">
    <property type="protein sequence ID" value="MFG6110654.1"/>
    <property type="molecule type" value="Genomic_DNA"/>
</dbReference>
<evidence type="ECO:0000256" key="1">
    <source>
        <dbReference type="SAM" id="SignalP"/>
    </source>
</evidence>
<reference evidence="2 3" key="1">
    <citation type="submission" date="2024-09" db="EMBL/GenBank/DDBJ databases">
        <authorList>
            <consortium name="All-Russian atlas of soil microorganisms"/>
            <consortium name="as a basis for the search for new antimicrobial producers and enzymes with unique properties"/>
            <person name="Sokolova E.A."/>
            <person name="Voronina E.N."/>
        </authorList>
    </citation>
    <scope>NUCLEOTIDE SEQUENCE [LARGE SCALE GENOMIC DNA]</scope>
    <source>
        <strain evidence="2 3">AF-22b-331.1</strain>
    </source>
</reference>